<name>A0A2Z7BGS3_9LAMI</name>
<feature type="compositionally biased region" description="Basic residues" evidence="1">
    <location>
        <begin position="141"/>
        <end position="150"/>
    </location>
</feature>
<protein>
    <submittedName>
        <fullName evidence="2">Pentatricopeptide repeat-containing protein chloroplastic</fullName>
    </submittedName>
</protein>
<proteinExistence type="predicted"/>
<gene>
    <name evidence="2" type="ORF">F511_12332</name>
</gene>
<dbReference type="Proteomes" id="UP000250235">
    <property type="component" value="Unassembled WGS sequence"/>
</dbReference>
<organism evidence="2 3">
    <name type="scientific">Dorcoceras hygrometricum</name>
    <dbReference type="NCBI Taxonomy" id="472368"/>
    <lineage>
        <taxon>Eukaryota</taxon>
        <taxon>Viridiplantae</taxon>
        <taxon>Streptophyta</taxon>
        <taxon>Embryophyta</taxon>
        <taxon>Tracheophyta</taxon>
        <taxon>Spermatophyta</taxon>
        <taxon>Magnoliopsida</taxon>
        <taxon>eudicotyledons</taxon>
        <taxon>Gunneridae</taxon>
        <taxon>Pentapetalae</taxon>
        <taxon>asterids</taxon>
        <taxon>lamiids</taxon>
        <taxon>Lamiales</taxon>
        <taxon>Gesneriaceae</taxon>
        <taxon>Didymocarpoideae</taxon>
        <taxon>Trichosporeae</taxon>
        <taxon>Loxocarpinae</taxon>
        <taxon>Dorcoceras</taxon>
    </lineage>
</organism>
<dbReference type="AlphaFoldDB" id="A0A2Z7BGS3"/>
<sequence>MPPRRSRLRGTRETSHTGNPSHEPENLGNPGFLGFYENTSEESEEAEQADGGDVLPVPTQRPGDRHTNLNQGYVTQSPVPHWKLSPTSSAPKPSSVLAPPRVATPPEQQSPVPHWPPLAGSEDDTPFLNSNNKIVEDRGRSPRRSRRISRPPRISVEICSLPPPSPSINTRHPGEALSTFQCPTNRARSPDVVVALRLSKIWLHQT</sequence>
<dbReference type="EMBL" id="KV005707">
    <property type="protein sequence ID" value="KZV33633.1"/>
    <property type="molecule type" value="Genomic_DNA"/>
</dbReference>
<feature type="compositionally biased region" description="Polar residues" evidence="1">
    <location>
        <begin position="68"/>
        <end position="78"/>
    </location>
</feature>
<feature type="compositionally biased region" description="Acidic residues" evidence="1">
    <location>
        <begin position="39"/>
        <end position="50"/>
    </location>
</feature>
<reference evidence="2 3" key="1">
    <citation type="journal article" date="2015" name="Proc. Natl. Acad. Sci. U.S.A.">
        <title>The resurrection genome of Boea hygrometrica: A blueprint for survival of dehydration.</title>
        <authorList>
            <person name="Xiao L."/>
            <person name="Yang G."/>
            <person name="Zhang L."/>
            <person name="Yang X."/>
            <person name="Zhao S."/>
            <person name="Ji Z."/>
            <person name="Zhou Q."/>
            <person name="Hu M."/>
            <person name="Wang Y."/>
            <person name="Chen M."/>
            <person name="Xu Y."/>
            <person name="Jin H."/>
            <person name="Xiao X."/>
            <person name="Hu G."/>
            <person name="Bao F."/>
            <person name="Hu Y."/>
            <person name="Wan P."/>
            <person name="Li L."/>
            <person name="Deng X."/>
            <person name="Kuang T."/>
            <person name="Xiang C."/>
            <person name="Zhu J.K."/>
            <person name="Oliver M.J."/>
            <person name="He Y."/>
        </authorList>
    </citation>
    <scope>NUCLEOTIDE SEQUENCE [LARGE SCALE GENOMIC DNA]</scope>
    <source>
        <strain evidence="3">cv. XS01</strain>
    </source>
</reference>
<keyword evidence="3" id="KW-1185">Reference proteome</keyword>
<evidence type="ECO:0000313" key="3">
    <source>
        <dbReference type="Proteomes" id="UP000250235"/>
    </source>
</evidence>
<feature type="region of interest" description="Disordered" evidence="1">
    <location>
        <begin position="1"/>
        <end position="152"/>
    </location>
</feature>
<accession>A0A2Z7BGS3</accession>
<evidence type="ECO:0000313" key="2">
    <source>
        <dbReference type="EMBL" id="KZV33633.1"/>
    </source>
</evidence>
<evidence type="ECO:0000256" key="1">
    <source>
        <dbReference type="SAM" id="MobiDB-lite"/>
    </source>
</evidence>